<comment type="similarity">
    <text evidence="2">Belongs to the EccB family.</text>
</comment>
<evidence type="ECO:0000256" key="4">
    <source>
        <dbReference type="ARBA" id="ARBA00022692"/>
    </source>
</evidence>
<keyword evidence="8 11" id="KW-1133">Transmembrane helix</keyword>
<evidence type="ECO:0000256" key="3">
    <source>
        <dbReference type="ARBA" id="ARBA00022475"/>
    </source>
</evidence>
<dbReference type="GO" id="GO:0005886">
    <property type="term" value="C:plasma membrane"/>
    <property type="evidence" value="ECO:0007669"/>
    <property type="project" value="UniProtKB-SubCell"/>
</dbReference>
<protein>
    <submittedName>
        <fullName evidence="12">Type VII secretion protein EccB</fullName>
    </submittedName>
</protein>
<dbReference type="Pfam" id="PF05108">
    <property type="entry name" value="T7SS_ESX1_EccB"/>
    <property type="match status" value="1"/>
</dbReference>
<keyword evidence="5" id="KW-0547">Nucleotide-binding</keyword>
<keyword evidence="7" id="KW-0067">ATP-binding</keyword>
<evidence type="ECO:0000256" key="11">
    <source>
        <dbReference type="SAM" id="Phobius"/>
    </source>
</evidence>
<evidence type="ECO:0000313" key="12">
    <source>
        <dbReference type="EMBL" id="WTW70810.1"/>
    </source>
</evidence>
<name>A0AAU2VUP9_9ACTN</name>
<dbReference type="InterPro" id="IPR044857">
    <property type="entry name" value="T7SS_EccB_R1"/>
</dbReference>
<accession>A0AAU2VUP9</accession>
<dbReference type="InterPro" id="IPR007795">
    <property type="entry name" value="T7SS_EccB"/>
</dbReference>
<evidence type="ECO:0000256" key="5">
    <source>
        <dbReference type="ARBA" id="ARBA00022741"/>
    </source>
</evidence>
<keyword evidence="9 11" id="KW-0472">Membrane</keyword>
<keyword evidence="6" id="KW-0378">Hydrolase</keyword>
<dbReference type="GO" id="GO:0005576">
    <property type="term" value="C:extracellular region"/>
    <property type="evidence" value="ECO:0007669"/>
    <property type="project" value="TreeGrafter"/>
</dbReference>
<feature type="transmembrane region" description="Helical" evidence="11">
    <location>
        <begin position="38"/>
        <end position="61"/>
    </location>
</feature>
<keyword evidence="4 11" id="KW-0812">Transmembrane</keyword>
<sequence length="516" mass="54239">MASRRDELNAYTFAKKRLVAAFLQPSAAGTDEAAPRPLRAMVPGLVVGALLLAGFGAWGIFKPKVPDGWDDPGAHVIVGSDSTTRYVVLETKGVKRLHPVLNFSSAKLLLDPSESSVLQVKESELDSGKLQRGPMLGIPYAPDRLPSADDAGRNKLWVVCEQPGAGAGGGVQKAVFLLADRDADKVGGKKQLHGGQALYVEADGGNGTRYLVDADGTQHVIGTTGGDKPSARDEVLRRSLFSEGARPQKVTKDWLGTLHTGKPIDFPKLPAKAGTPAGVNGLDDRLNKVGTVLKAVAGTGMQQYVVLPGSVAPVSDLVARLLLTSPEAAVLGQKAQATEVGPQSFTSSPDEFYAKYGWPRNVPTQANDTASPTGTVCNVLHGVTGTGVPKLTTWAGSGYPVRFLDGATSAYVTPGSGVLYRQFNGASPTTGSLFLVTDTGLRYAVQTNNDSSADPSKIGATEKPTTPEEQAAEVNQAQTRLGYKDVKPLPVPDNWSNLLPKGPRLDTNSAKQPQSS</sequence>
<evidence type="ECO:0000256" key="10">
    <source>
        <dbReference type="SAM" id="MobiDB-lite"/>
    </source>
</evidence>
<evidence type="ECO:0000256" key="9">
    <source>
        <dbReference type="ARBA" id="ARBA00023136"/>
    </source>
</evidence>
<dbReference type="GO" id="GO:0005524">
    <property type="term" value="F:ATP binding"/>
    <property type="evidence" value="ECO:0007669"/>
    <property type="project" value="UniProtKB-KW"/>
</dbReference>
<dbReference type="InterPro" id="IPR042485">
    <property type="entry name" value="T7SS_EccB_R3"/>
</dbReference>
<evidence type="ECO:0000256" key="2">
    <source>
        <dbReference type="ARBA" id="ARBA00008149"/>
    </source>
</evidence>
<evidence type="ECO:0000256" key="7">
    <source>
        <dbReference type="ARBA" id="ARBA00022840"/>
    </source>
</evidence>
<gene>
    <name evidence="12" type="primary">eccB</name>
    <name evidence="12" type="ORF">OG398_22380</name>
</gene>
<dbReference type="GO" id="GO:0016787">
    <property type="term" value="F:hydrolase activity"/>
    <property type="evidence" value="ECO:0007669"/>
    <property type="project" value="UniProtKB-KW"/>
</dbReference>
<evidence type="ECO:0000256" key="8">
    <source>
        <dbReference type="ARBA" id="ARBA00022989"/>
    </source>
</evidence>
<dbReference type="EMBL" id="CP108313">
    <property type="protein sequence ID" value="WTW70810.1"/>
    <property type="molecule type" value="Genomic_DNA"/>
</dbReference>
<proteinExistence type="inferred from homology"/>
<dbReference type="NCBIfam" id="TIGR03919">
    <property type="entry name" value="T7SS_EccB"/>
    <property type="match status" value="1"/>
</dbReference>
<dbReference type="AlphaFoldDB" id="A0AAU2VUP9"/>
<organism evidence="12">
    <name type="scientific">Streptomyces sp. NBC_00008</name>
    <dbReference type="NCBI Taxonomy" id="2903610"/>
    <lineage>
        <taxon>Bacteria</taxon>
        <taxon>Bacillati</taxon>
        <taxon>Actinomycetota</taxon>
        <taxon>Actinomycetes</taxon>
        <taxon>Kitasatosporales</taxon>
        <taxon>Streptomycetaceae</taxon>
        <taxon>Streptomyces</taxon>
    </lineage>
</organism>
<evidence type="ECO:0000256" key="6">
    <source>
        <dbReference type="ARBA" id="ARBA00022801"/>
    </source>
</evidence>
<comment type="subcellular location">
    <subcellularLocation>
        <location evidence="1">Cell membrane</location>
        <topology evidence="1">Single-pass membrane protein</topology>
    </subcellularLocation>
</comment>
<dbReference type="Gene3D" id="2.40.50.910">
    <property type="entry name" value="Type VII secretion system EccB, repeat 3 domain"/>
    <property type="match status" value="1"/>
</dbReference>
<reference evidence="12" key="1">
    <citation type="submission" date="2022-10" db="EMBL/GenBank/DDBJ databases">
        <title>The complete genomes of actinobacterial strains from the NBC collection.</title>
        <authorList>
            <person name="Joergensen T.S."/>
            <person name="Alvarez Arevalo M."/>
            <person name="Sterndorff E.B."/>
            <person name="Faurdal D."/>
            <person name="Vuksanovic O."/>
            <person name="Mourched A.-S."/>
            <person name="Charusanti P."/>
            <person name="Shaw S."/>
            <person name="Blin K."/>
            <person name="Weber T."/>
        </authorList>
    </citation>
    <scope>NUCLEOTIDE SEQUENCE</scope>
    <source>
        <strain evidence="12">NBC_00008</strain>
    </source>
</reference>
<dbReference type="PANTHER" id="PTHR40765">
    <property type="entry name" value="ESX-2 SECRETION SYSTEM ATPASE ECCB2"/>
    <property type="match status" value="1"/>
</dbReference>
<keyword evidence="3" id="KW-1003">Cell membrane</keyword>
<evidence type="ECO:0000256" key="1">
    <source>
        <dbReference type="ARBA" id="ARBA00004162"/>
    </source>
</evidence>
<dbReference type="PANTHER" id="PTHR40765:SF2">
    <property type="entry name" value="ESX-2 SECRETION SYSTEM ATPASE ECCB2"/>
    <property type="match status" value="1"/>
</dbReference>
<feature type="compositionally biased region" description="Polar residues" evidence="10">
    <location>
        <begin position="506"/>
        <end position="516"/>
    </location>
</feature>
<feature type="compositionally biased region" description="Polar residues" evidence="10">
    <location>
        <begin position="463"/>
        <end position="479"/>
    </location>
</feature>
<dbReference type="Gene3D" id="3.30.2390.20">
    <property type="entry name" value="Type VII secretion system EccB, repeat 1 domain"/>
    <property type="match status" value="1"/>
</dbReference>
<feature type="region of interest" description="Disordered" evidence="10">
    <location>
        <begin position="447"/>
        <end position="516"/>
    </location>
</feature>